<gene>
    <name evidence="2" type="ORF">AWN68_08830</name>
</gene>
<dbReference type="STRING" id="296218.AWN68_08830"/>
<keyword evidence="3" id="KW-1185">Reference proteome</keyword>
<comment type="caution">
    <text evidence="2">The sequence shown here is derived from an EMBL/GenBank/DDBJ whole genome shotgun (WGS) entry which is preliminary data.</text>
</comment>
<name>A0A150X253_9BACT</name>
<evidence type="ECO:0000313" key="2">
    <source>
        <dbReference type="EMBL" id="KYG72797.1"/>
    </source>
</evidence>
<dbReference type="InterPro" id="IPR011889">
    <property type="entry name" value="Liste_lipo_26"/>
</dbReference>
<dbReference type="EMBL" id="LRDB01000050">
    <property type="protein sequence ID" value="KYG72797.1"/>
    <property type="molecule type" value="Genomic_DNA"/>
</dbReference>
<dbReference type="InterPro" id="IPR035986">
    <property type="entry name" value="PKD_dom_sf"/>
</dbReference>
<reference evidence="2 3" key="1">
    <citation type="submission" date="2016-01" db="EMBL/GenBank/DDBJ databases">
        <title>Genome sequencing of Roseivirga echinicomitans KMM 6058.</title>
        <authorList>
            <person name="Selvaratnam C."/>
            <person name="Thevarajoo S."/>
            <person name="Goh K.M."/>
            <person name="Ee R."/>
            <person name="Chan K.-G."/>
            <person name="Chong C.S."/>
        </authorList>
    </citation>
    <scope>NUCLEOTIDE SEQUENCE [LARGE SCALE GENOMIC DNA]</scope>
    <source>
        <strain evidence="2 3">KMM 6058</strain>
    </source>
</reference>
<dbReference type="Proteomes" id="UP000075615">
    <property type="component" value="Unassembled WGS sequence"/>
</dbReference>
<dbReference type="InterPro" id="IPR005046">
    <property type="entry name" value="DUF285"/>
</dbReference>
<dbReference type="Pfam" id="PF03382">
    <property type="entry name" value="DUF285"/>
    <property type="match status" value="3"/>
</dbReference>
<evidence type="ECO:0000313" key="3">
    <source>
        <dbReference type="Proteomes" id="UP000075615"/>
    </source>
</evidence>
<feature type="transmembrane region" description="Helical" evidence="1">
    <location>
        <begin position="35"/>
        <end position="52"/>
    </location>
</feature>
<dbReference type="AlphaFoldDB" id="A0A150X253"/>
<dbReference type="SUPFAM" id="SSF49299">
    <property type="entry name" value="PKD domain"/>
    <property type="match status" value="1"/>
</dbReference>
<dbReference type="NCBIfam" id="TIGR02167">
    <property type="entry name" value="Liste_lipo_26"/>
    <property type="match status" value="7"/>
</dbReference>
<dbReference type="OrthoDB" id="1525027at2"/>
<keyword evidence="1" id="KW-0472">Membrane</keyword>
<sequence length="461" mass="51635">MFDIKIKVDLFYVNNFLIQKCFIVIFSQIKRMKSSIHLFGLLLILILVVSACRGNKDEVPQDGAPIAEEGTIPFVTIWTITRPSQTISFDTKPGLVYNYNVDWGDGTSETGLTEGASHTYTDYGHHRVSITGIFPAIDANSSPNITSIEQWGNIVWETMQGAFAGCSNLKENAPDAPNLSRVTDMQGMFSSCEDFSGDLNNWDVSNVTDMSFMFENNSPYDKDIEIGDWDVSKVTSMDRMFAGADVFNDDIGNWDVGSVTTMSEMFEDARSFNQDIGSWNVSNVSDMSSMFRSASSFNQDIGSWNVKKVTDMSSMFLNAFAFNQNIGNWNVGNVTDMGHMFTSAGAFNQDIGNWDVSRVSNMFGMFNMANAFNQDIGRWDVSNVVRMVSMFEDAIAFNQDIGNWNVSKVFDMRQMFLRARSFNRDLTKWNVSAIISCWIFSTSSALEAQHLPIFVKCKPGG</sequence>
<keyword evidence="1" id="KW-0812">Transmembrane</keyword>
<dbReference type="CDD" id="cd00146">
    <property type="entry name" value="PKD"/>
    <property type="match status" value="1"/>
</dbReference>
<protein>
    <recommendedName>
        <fullName evidence="4">PKD domain-containing protein</fullName>
    </recommendedName>
</protein>
<evidence type="ECO:0008006" key="4">
    <source>
        <dbReference type="Google" id="ProtNLM"/>
    </source>
</evidence>
<dbReference type="InterPro" id="IPR013783">
    <property type="entry name" value="Ig-like_fold"/>
</dbReference>
<dbReference type="Gene3D" id="2.60.40.10">
    <property type="entry name" value="Immunoglobulins"/>
    <property type="match status" value="1"/>
</dbReference>
<organism evidence="2 3">
    <name type="scientific">Roseivirga echinicomitans</name>
    <dbReference type="NCBI Taxonomy" id="296218"/>
    <lineage>
        <taxon>Bacteria</taxon>
        <taxon>Pseudomonadati</taxon>
        <taxon>Bacteroidota</taxon>
        <taxon>Cytophagia</taxon>
        <taxon>Cytophagales</taxon>
        <taxon>Roseivirgaceae</taxon>
        <taxon>Roseivirga</taxon>
    </lineage>
</organism>
<accession>A0A150X253</accession>
<keyword evidence="1" id="KW-1133">Transmembrane helix</keyword>
<feature type="transmembrane region" description="Helical" evidence="1">
    <location>
        <begin position="12"/>
        <end position="29"/>
    </location>
</feature>
<proteinExistence type="predicted"/>
<evidence type="ECO:0000256" key="1">
    <source>
        <dbReference type="SAM" id="Phobius"/>
    </source>
</evidence>